<evidence type="ECO:0000256" key="1">
    <source>
        <dbReference type="SAM" id="MobiDB-lite"/>
    </source>
</evidence>
<evidence type="ECO:0000313" key="2">
    <source>
        <dbReference type="EMBL" id="WMV46667.1"/>
    </source>
</evidence>
<organism evidence="2 3">
    <name type="scientific">Solanum verrucosum</name>
    <dbReference type="NCBI Taxonomy" id="315347"/>
    <lineage>
        <taxon>Eukaryota</taxon>
        <taxon>Viridiplantae</taxon>
        <taxon>Streptophyta</taxon>
        <taxon>Embryophyta</taxon>
        <taxon>Tracheophyta</taxon>
        <taxon>Spermatophyta</taxon>
        <taxon>Magnoliopsida</taxon>
        <taxon>eudicotyledons</taxon>
        <taxon>Gunneridae</taxon>
        <taxon>Pentapetalae</taxon>
        <taxon>asterids</taxon>
        <taxon>lamiids</taxon>
        <taxon>Solanales</taxon>
        <taxon>Solanaceae</taxon>
        <taxon>Solanoideae</taxon>
        <taxon>Solaneae</taxon>
        <taxon>Solanum</taxon>
    </lineage>
</organism>
<accession>A0AAF0ZP44</accession>
<protein>
    <submittedName>
        <fullName evidence="2">Uncharacterized protein</fullName>
    </submittedName>
</protein>
<reference evidence="2" key="1">
    <citation type="submission" date="2023-08" db="EMBL/GenBank/DDBJ databases">
        <title>A de novo genome assembly of Solanum verrucosum Schlechtendal, a Mexican diploid species geographically isolated from the other diploid A-genome species in potato relatives.</title>
        <authorList>
            <person name="Hosaka K."/>
        </authorList>
    </citation>
    <scope>NUCLEOTIDE SEQUENCE</scope>
    <source>
        <tissue evidence="2">Young leaves</tissue>
    </source>
</reference>
<dbReference type="AlphaFoldDB" id="A0AAF0ZP44"/>
<evidence type="ECO:0000313" key="3">
    <source>
        <dbReference type="Proteomes" id="UP001234989"/>
    </source>
</evidence>
<feature type="compositionally biased region" description="Basic and acidic residues" evidence="1">
    <location>
        <begin position="1"/>
        <end position="11"/>
    </location>
</feature>
<gene>
    <name evidence="2" type="ORF">MTR67_040052</name>
</gene>
<feature type="compositionally biased region" description="Polar residues" evidence="1">
    <location>
        <begin position="73"/>
        <end position="91"/>
    </location>
</feature>
<dbReference type="EMBL" id="CP133620">
    <property type="protein sequence ID" value="WMV46667.1"/>
    <property type="molecule type" value="Genomic_DNA"/>
</dbReference>
<keyword evidence="3" id="KW-1185">Reference proteome</keyword>
<name>A0AAF0ZP44_SOLVR</name>
<feature type="region of interest" description="Disordered" evidence="1">
    <location>
        <begin position="1"/>
        <end position="24"/>
    </location>
</feature>
<feature type="region of interest" description="Disordered" evidence="1">
    <location>
        <begin position="55"/>
        <end position="104"/>
    </location>
</feature>
<proteinExistence type="predicted"/>
<dbReference type="Proteomes" id="UP001234989">
    <property type="component" value="Chromosome 9"/>
</dbReference>
<sequence length="104" mass="11753">MTGHGGIREPEPADPSPSEEPWWPSRSVVLHRGHDKARGWTFPEPVVTGQEYMNHLTGHGPFDSLAEEEKESTNPSRISKRFSSVQPQNPKDFSMNFVTRPRVS</sequence>